<name>A0AAW1XTH1_RUBAR</name>
<evidence type="ECO:0000256" key="1">
    <source>
        <dbReference type="SAM" id="MobiDB-lite"/>
    </source>
</evidence>
<dbReference type="Proteomes" id="UP001457282">
    <property type="component" value="Unassembled WGS sequence"/>
</dbReference>
<proteinExistence type="predicted"/>
<dbReference type="AlphaFoldDB" id="A0AAW1XTH1"/>
<protein>
    <submittedName>
        <fullName evidence="2">Uncharacterized protein</fullName>
    </submittedName>
</protein>
<feature type="region of interest" description="Disordered" evidence="1">
    <location>
        <begin position="96"/>
        <end position="125"/>
    </location>
</feature>
<reference evidence="2 3" key="1">
    <citation type="journal article" date="2023" name="G3 (Bethesda)">
        <title>A chromosome-length genome assembly and annotation of blackberry (Rubus argutus, cv. 'Hillquist').</title>
        <authorList>
            <person name="Bruna T."/>
            <person name="Aryal R."/>
            <person name="Dudchenko O."/>
            <person name="Sargent D.J."/>
            <person name="Mead D."/>
            <person name="Buti M."/>
            <person name="Cavallini A."/>
            <person name="Hytonen T."/>
            <person name="Andres J."/>
            <person name="Pham M."/>
            <person name="Weisz D."/>
            <person name="Mascagni F."/>
            <person name="Usai G."/>
            <person name="Natali L."/>
            <person name="Bassil N."/>
            <person name="Fernandez G.E."/>
            <person name="Lomsadze A."/>
            <person name="Armour M."/>
            <person name="Olukolu B."/>
            <person name="Poorten T."/>
            <person name="Britton C."/>
            <person name="Davik J."/>
            <person name="Ashrafi H."/>
            <person name="Aiden E.L."/>
            <person name="Borodovsky M."/>
            <person name="Worthington M."/>
        </authorList>
    </citation>
    <scope>NUCLEOTIDE SEQUENCE [LARGE SCALE GENOMIC DNA]</scope>
    <source>
        <strain evidence="2">PI 553951</strain>
    </source>
</reference>
<comment type="caution">
    <text evidence="2">The sequence shown here is derived from an EMBL/GenBank/DDBJ whole genome shotgun (WGS) entry which is preliminary data.</text>
</comment>
<dbReference type="EMBL" id="JBEDUW010000003">
    <property type="protein sequence ID" value="KAK9940107.1"/>
    <property type="molecule type" value="Genomic_DNA"/>
</dbReference>
<evidence type="ECO:0000313" key="3">
    <source>
        <dbReference type="Proteomes" id="UP001457282"/>
    </source>
</evidence>
<organism evidence="2 3">
    <name type="scientific">Rubus argutus</name>
    <name type="common">Southern blackberry</name>
    <dbReference type="NCBI Taxonomy" id="59490"/>
    <lineage>
        <taxon>Eukaryota</taxon>
        <taxon>Viridiplantae</taxon>
        <taxon>Streptophyta</taxon>
        <taxon>Embryophyta</taxon>
        <taxon>Tracheophyta</taxon>
        <taxon>Spermatophyta</taxon>
        <taxon>Magnoliopsida</taxon>
        <taxon>eudicotyledons</taxon>
        <taxon>Gunneridae</taxon>
        <taxon>Pentapetalae</taxon>
        <taxon>rosids</taxon>
        <taxon>fabids</taxon>
        <taxon>Rosales</taxon>
        <taxon>Rosaceae</taxon>
        <taxon>Rosoideae</taxon>
        <taxon>Rosoideae incertae sedis</taxon>
        <taxon>Rubus</taxon>
    </lineage>
</organism>
<keyword evidence="3" id="KW-1185">Reference proteome</keyword>
<evidence type="ECO:0000313" key="2">
    <source>
        <dbReference type="EMBL" id="KAK9940107.1"/>
    </source>
</evidence>
<sequence length="125" mass="13435">MVPSPLHTAELNSSPSHQFKTGCNLTVHTTRSHGEPVNSPPSTCSAASTFTNHISSCIYGVQRRSQLNLPSLTPSLSSARNRKPKSFSQQLLQALKAQTNAPKSSYTATLTEPHLLSAHTTNPLT</sequence>
<accession>A0AAW1XTH1</accession>
<feature type="compositionally biased region" description="Polar residues" evidence="1">
    <location>
        <begin position="96"/>
        <end position="110"/>
    </location>
</feature>
<gene>
    <name evidence="2" type="ORF">M0R45_016782</name>
</gene>